<keyword evidence="4" id="KW-1185">Reference proteome</keyword>
<evidence type="ECO:0000313" key="4">
    <source>
        <dbReference type="Proteomes" id="UP000679749"/>
    </source>
</evidence>
<dbReference type="Proteomes" id="UP000679749">
    <property type="component" value="Unassembled WGS sequence"/>
</dbReference>
<dbReference type="GO" id="GO:0016740">
    <property type="term" value="F:transferase activity"/>
    <property type="evidence" value="ECO:0007669"/>
    <property type="project" value="UniProtKB-KW"/>
</dbReference>
<keyword evidence="1" id="KW-0808">Transferase</keyword>
<evidence type="ECO:0000313" key="3">
    <source>
        <dbReference type="EMBL" id="MBS4213008.1"/>
    </source>
</evidence>
<proteinExistence type="predicted"/>
<sequence>MYQILVTGHGGFPSGVQSALRYLMGDNPNLSILELSEGMTHEQYEAELTEFLKNHPQVLVFADLTGGAPHQIAARVLLEHHFSPEQFLISGMPLSVVTELTMKFQFQEVSEDDAPAVIQQSIAECKDMIHYLSLAGGV</sequence>
<dbReference type="PANTHER" id="PTHR33799">
    <property type="entry name" value="PTS PERMEASE-RELATED-RELATED"/>
    <property type="match status" value="1"/>
</dbReference>
<dbReference type="GO" id="GO:0009401">
    <property type="term" value="P:phosphoenolpyruvate-dependent sugar phosphotransferase system"/>
    <property type="evidence" value="ECO:0007669"/>
    <property type="project" value="InterPro"/>
</dbReference>
<organism evidence="3 4">
    <name type="scientific">Neobacillus rhizophilus</name>
    <dbReference type="NCBI Taxonomy" id="2833579"/>
    <lineage>
        <taxon>Bacteria</taxon>
        <taxon>Bacillati</taxon>
        <taxon>Bacillota</taxon>
        <taxon>Bacilli</taxon>
        <taxon>Bacillales</taxon>
        <taxon>Bacillaceae</taxon>
        <taxon>Neobacillus</taxon>
    </lineage>
</organism>
<reference evidence="3" key="1">
    <citation type="submission" date="2021-05" db="EMBL/GenBank/DDBJ databases">
        <title>Novel Bacillus species.</title>
        <authorList>
            <person name="Liu G."/>
        </authorList>
    </citation>
    <scope>NUCLEOTIDE SEQUENCE</scope>
    <source>
        <strain evidence="3">FJAT-49825</strain>
    </source>
</reference>
<dbReference type="InterPro" id="IPR036662">
    <property type="entry name" value="PTS_EIIA_man-typ_sf"/>
</dbReference>
<dbReference type="Pfam" id="PF03610">
    <property type="entry name" value="EIIA-man"/>
    <property type="match status" value="1"/>
</dbReference>
<protein>
    <recommendedName>
        <fullName evidence="2">PTS EIIA type-4 domain-containing protein</fullName>
    </recommendedName>
</protein>
<dbReference type="AlphaFoldDB" id="A0A942U5D3"/>
<evidence type="ECO:0000256" key="1">
    <source>
        <dbReference type="ARBA" id="ARBA00022679"/>
    </source>
</evidence>
<dbReference type="InterPro" id="IPR004701">
    <property type="entry name" value="PTS_EIIA_man-typ"/>
</dbReference>
<dbReference type="PROSITE" id="PS51096">
    <property type="entry name" value="PTS_EIIA_TYPE_4"/>
    <property type="match status" value="1"/>
</dbReference>
<dbReference type="SUPFAM" id="SSF53062">
    <property type="entry name" value="PTS system fructose IIA component-like"/>
    <property type="match status" value="1"/>
</dbReference>
<dbReference type="RefSeq" id="WP_213117523.1">
    <property type="nucleotide sequence ID" value="NZ_JAGYPF010000002.1"/>
</dbReference>
<dbReference type="PANTHER" id="PTHR33799:SF1">
    <property type="entry name" value="PTS SYSTEM MANNOSE-SPECIFIC EIIAB COMPONENT-RELATED"/>
    <property type="match status" value="1"/>
</dbReference>
<gene>
    <name evidence="3" type="ORF">KHA99_11170</name>
</gene>
<dbReference type="EMBL" id="JAGYPF010000002">
    <property type="protein sequence ID" value="MBS4213008.1"/>
    <property type="molecule type" value="Genomic_DNA"/>
</dbReference>
<dbReference type="InterPro" id="IPR051471">
    <property type="entry name" value="Bacterial_PTS_sugar_comp"/>
</dbReference>
<feature type="domain" description="PTS EIIA type-4" evidence="2">
    <location>
        <begin position="1"/>
        <end position="122"/>
    </location>
</feature>
<evidence type="ECO:0000259" key="2">
    <source>
        <dbReference type="PROSITE" id="PS51096"/>
    </source>
</evidence>
<dbReference type="Gene3D" id="3.40.50.510">
    <property type="entry name" value="Phosphotransferase system, mannose-type IIA component"/>
    <property type="match status" value="1"/>
</dbReference>
<accession>A0A942U5D3</accession>
<comment type="caution">
    <text evidence="3">The sequence shown here is derived from an EMBL/GenBank/DDBJ whole genome shotgun (WGS) entry which is preliminary data.</text>
</comment>
<dbReference type="GO" id="GO:0016020">
    <property type="term" value="C:membrane"/>
    <property type="evidence" value="ECO:0007669"/>
    <property type="project" value="InterPro"/>
</dbReference>
<name>A0A942U5D3_9BACI</name>